<evidence type="ECO:0000313" key="12">
    <source>
        <dbReference type="EMBL" id="RDB31472.1"/>
    </source>
</evidence>
<feature type="domain" description="Amidase" evidence="11">
    <location>
        <begin position="32"/>
        <end position="464"/>
    </location>
</feature>
<evidence type="ECO:0000256" key="8">
    <source>
        <dbReference type="ARBA" id="ARBA00022917"/>
    </source>
</evidence>
<dbReference type="Proteomes" id="UP000253816">
    <property type="component" value="Unassembled WGS sequence"/>
</dbReference>
<dbReference type="PROSITE" id="PS00571">
    <property type="entry name" value="AMIDASES"/>
    <property type="match status" value="1"/>
</dbReference>
<comment type="subunit">
    <text evidence="2 10">Heterotrimer of A, B and C subunits.</text>
</comment>
<evidence type="ECO:0000256" key="3">
    <source>
        <dbReference type="ARBA" id="ARBA00012739"/>
    </source>
</evidence>
<dbReference type="EC" id="6.3.5.7" evidence="3 10"/>
<dbReference type="PANTHER" id="PTHR11895:SF151">
    <property type="entry name" value="GLUTAMYL-TRNA(GLN) AMIDOTRANSFERASE SUBUNIT A"/>
    <property type="match status" value="1"/>
</dbReference>
<comment type="caution">
    <text evidence="12">The sequence shown here is derived from an EMBL/GenBank/DDBJ whole genome shotgun (WGS) entry which is preliminary data.</text>
</comment>
<dbReference type="Gene3D" id="3.90.1300.10">
    <property type="entry name" value="Amidase signature (AS) domain"/>
    <property type="match status" value="1"/>
</dbReference>
<accession>A0A369KCZ0</accession>
<keyword evidence="7 10" id="KW-0067">ATP-binding</keyword>
<evidence type="ECO:0000256" key="6">
    <source>
        <dbReference type="ARBA" id="ARBA00022741"/>
    </source>
</evidence>
<dbReference type="RefSeq" id="WP_114544361.1">
    <property type="nucleotide sequence ID" value="NZ_QQBG01000015.1"/>
</dbReference>
<dbReference type="HAMAP" id="MF_00120">
    <property type="entry name" value="GatA"/>
    <property type="match status" value="1"/>
</dbReference>
<dbReference type="InterPro" id="IPR036928">
    <property type="entry name" value="AS_sf"/>
</dbReference>
<dbReference type="Pfam" id="PF01425">
    <property type="entry name" value="Amidase"/>
    <property type="match status" value="1"/>
</dbReference>
<dbReference type="GO" id="GO:0016740">
    <property type="term" value="F:transferase activity"/>
    <property type="evidence" value="ECO:0007669"/>
    <property type="project" value="UniProtKB-KW"/>
</dbReference>
<dbReference type="GO" id="GO:0050567">
    <property type="term" value="F:glutaminyl-tRNA synthase (glutamine-hydrolyzing) activity"/>
    <property type="evidence" value="ECO:0007669"/>
    <property type="project" value="UniProtKB-UniRule"/>
</dbReference>
<dbReference type="InterPro" id="IPR023631">
    <property type="entry name" value="Amidase_dom"/>
</dbReference>
<dbReference type="AlphaFoldDB" id="A0A369KCZ0"/>
<keyword evidence="12" id="KW-0808">Transferase</keyword>
<evidence type="ECO:0000256" key="7">
    <source>
        <dbReference type="ARBA" id="ARBA00022840"/>
    </source>
</evidence>
<feature type="active site" description="Charge relay system" evidence="10">
    <location>
        <position position="81"/>
    </location>
</feature>
<reference evidence="12 13" key="1">
    <citation type="submission" date="2018-07" db="EMBL/GenBank/DDBJ databases">
        <title>Comparative genomics of the Candidatus Parilichlamydiaceae reveals evidence of convergent evolution and genome reduction in the phylum Chlamydiae.</title>
        <authorList>
            <person name="Taylor-Brown A."/>
            <person name="Polkinghorne A."/>
        </authorList>
    </citation>
    <scope>NUCLEOTIDE SEQUENCE [LARGE SCALE GENOMIC DNA]</scope>
    <source>
        <strain evidence="12 13">Hat2</strain>
    </source>
</reference>
<dbReference type="SUPFAM" id="SSF75304">
    <property type="entry name" value="Amidase signature (AS) enzymes"/>
    <property type="match status" value="1"/>
</dbReference>
<proteinExistence type="inferred from homology"/>
<keyword evidence="13" id="KW-1185">Reference proteome</keyword>
<evidence type="ECO:0000256" key="5">
    <source>
        <dbReference type="ARBA" id="ARBA00022598"/>
    </source>
</evidence>
<evidence type="ECO:0000256" key="1">
    <source>
        <dbReference type="ARBA" id="ARBA00008069"/>
    </source>
</evidence>
<dbReference type="GO" id="GO:0005524">
    <property type="term" value="F:ATP binding"/>
    <property type="evidence" value="ECO:0007669"/>
    <property type="project" value="UniProtKB-KW"/>
</dbReference>
<evidence type="ECO:0000256" key="2">
    <source>
        <dbReference type="ARBA" id="ARBA00011123"/>
    </source>
</evidence>
<dbReference type="GO" id="GO:0006412">
    <property type="term" value="P:translation"/>
    <property type="evidence" value="ECO:0007669"/>
    <property type="project" value="UniProtKB-UniRule"/>
</dbReference>
<keyword evidence="6 10" id="KW-0547">Nucleotide-binding</keyword>
<dbReference type="InterPro" id="IPR004412">
    <property type="entry name" value="GatA"/>
</dbReference>
<evidence type="ECO:0000256" key="9">
    <source>
        <dbReference type="ARBA" id="ARBA00047407"/>
    </source>
</evidence>
<dbReference type="OrthoDB" id="9811471at2"/>
<dbReference type="PANTHER" id="PTHR11895">
    <property type="entry name" value="TRANSAMIDASE"/>
    <property type="match status" value="1"/>
</dbReference>
<feature type="active site" description="Acyl-ester intermediate" evidence="10">
    <location>
        <position position="180"/>
    </location>
</feature>
<organism evidence="12 13">
    <name type="scientific">Candidatus Similichlamydia laticola</name>
    <dbReference type="NCBI Taxonomy" id="2170265"/>
    <lineage>
        <taxon>Bacteria</taxon>
        <taxon>Pseudomonadati</taxon>
        <taxon>Chlamydiota</taxon>
        <taxon>Chlamydiia</taxon>
        <taxon>Parachlamydiales</taxon>
        <taxon>Candidatus Parilichlamydiaceae</taxon>
        <taxon>Candidatus Similichlamydia</taxon>
    </lineage>
</organism>
<keyword evidence="8 10" id="KW-0648">Protein biosynthesis</keyword>
<gene>
    <name evidence="10" type="primary">gatA</name>
    <name evidence="12" type="ORF">HAT2_00418</name>
</gene>
<comment type="catalytic activity">
    <reaction evidence="9 10">
        <text>L-glutamyl-tRNA(Gln) + L-glutamine + ATP + H2O = L-glutaminyl-tRNA(Gln) + L-glutamate + ADP + phosphate + H(+)</text>
        <dbReference type="Rhea" id="RHEA:17521"/>
        <dbReference type="Rhea" id="RHEA-COMP:9681"/>
        <dbReference type="Rhea" id="RHEA-COMP:9684"/>
        <dbReference type="ChEBI" id="CHEBI:15377"/>
        <dbReference type="ChEBI" id="CHEBI:15378"/>
        <dbReference type="ChEBI" id="CHEBI:29985"/>
        <dbReference type="ChEBI" id="CHEBI:30616"/>
        <dbReference type="ChEBI" id="CHEBI:43474"/>
        <dbReference type="ChEBI" id="CHEBI:58359"/>
        <dbReference type="ChEBI" id="CHEBI:78520"/>
        <dbReference type="ChEBI" id="CHEBI:78521"/>
        <dbReference type="ChEBI" id="CHEBI:456216"/>
        <dbReference type="EC" id="6.3.5.7"/>
    </reaction>
</comment>
<dbReference type="InterPro" id="IPR020556">
    <property type="entry name" value="Amidase_CS"/>
</dbReference>
<comment type="function">
    <text evidence="10">Allows the formation of correctly charged Gln-tRNA(Gln) through the transamidation of misacylated Glu-tRNA(Gln) in organisms which lack glutaminyl-tRNA synthetase. The reaction takes place in the presence of glutamine and ATP through an activated gamma-phospho-Glu-tRNA(Gln).</text>
</comment>
<evidence type="ECO:0000313" key="13">
    <source>
        <dbReference type="Proteomes" id="UP000253816"/>
    </source>
</evidence>
<feature type="active site" description="Charge relay system" evidence="10">
    <location>
        <position position="156"/>
    </location>
</feature>
<dbReference type="EMBL" id="QQBG01000015">
    <property type="protein sequence ID" value="RDB31472.1"/>
    <property type="molecule type" value="Genomic_DNA"/>
</dbReference>
<comment type="similarity">
    <text evidence="1 10">Belongs to the amidase family. GatA subfamily.</text>
</comment>
<evidence type="ECO:0000259" key="11">
    <source>
        <dbReference type="Pfam" id="PF01425"/>
    </source>
</evidence>
<protein>
    <recommendedName>
        <fullName evidence="4 10">Glutamyl-tRNA(Gln) amidotransferase subunit A</fullName>
        <shortName evidence="10">Glu-ADT subunit A</shortName>
        <ecNumber evidence="3 10">6.3.5.7</ecNumber>
    </recommendedName>
</protein>
<evidence type="ECO:0000256" key="10">
    <source>
        <dbReference type="HAMAP-Rule" id="MF_00120"/>
    </source>
</evidence>
<evidence type="ECO:0000256" key="4">
    <source>
        <dbReference type="ARBA" id="ARBA00014428"/>
    </source>
</evidence>
<name>A0A369KCZ0_9BACT</name>
<keyword evidence="5 10" id="KW-0436">Ligase</keyword>
<dbReference type="GO" id="GO:0030956">
    <property type="term" value="C:glutamyl-tRNA(Gln) amidotransferase complex"/>
    <property type="evidence" value="ECO:0007669"/>
    <property type="project" value="InterPro"/>
</dbReference>
<dbReference type="InterPro" id="IPR000120">
    <property type="entry name" value="Amidase"/>
</dbReference>
<sequence>MTDPAVHAFSAKKLNQCFKEGSLSAEKIAIHFLNRIQTIDPQVKAFLSVFEDVVEQARQLDKKRALGKPYGKFAGVPVSVKDLIHIRGKKTTCASKFLENYTAPFNATVIDYLQREDALLIGKVNLDEFGMGALGKNSAFQVTCNPWNIDYFAGGSSSGSAASVAARMCPLSLGSDTGGSIRLPASFCGVYGFKPSYGSVSRYGLVSFASSLEQIGFLSHSAEDLKMFFSCINQKCSFDAQWRKIEEKPMALHLKDVSIGWTPALLESSGPTVSKTIHKAKTQLEQAGAKFVPLSCSLDAWKNALLAYHVICSSEASTNLARFDGIRFGNRITRPSFWDTISVTRSTQLGQEVKSRILTGTYYLSAMQHKSYYRAALEEVQFLKRLYRDLFNQVDLILMPASSCTAIPIGTQLSCTEQHLLDIYTCPANLAGLASLSFPVAICDDGLPMGCQLLAPQGKDYSVLELASQINSLFTVPAPTLDFVK</sequence>